<dbReference type="RefSeq" id="WP_344153023.1">
    <property type="nucleotide sequence ID" value="NZ_BAAAQR010000008.1"/>
</dbReference>
<organism evidence="2 3">
    <name type="scientific">Nocardioides koreensis</name>
    <dbReference type="NCBI Taxonomy" id="433651"/>
    <lineage>
        <taxon>Bacteria</taxon>
        <taxon>Bacillati</taxon>
        <taxon>Actinomycetota</taxon>
        <taxon>Actinomycetes</taxon>
        <taxon>Propionibacteriales</taxon>
        <taxon>Nocardioidaceae</taxon>
        <taxon>Nocardioides</taxon>
    </lineage>
</organism>
<evidence type="ECO:0008006" key="4">
    <source>
        <dbReference type="Google" id="ProtNLM"/>
    </source>
</evidence>
<dbReference type="Proteomes" id="UP001501771">
    <property type="component" value="Unassembled WGS sequence"/>
</dbReference>
<name>A0ABP5LJU6_9ACTN</name>
<feature type="compositionally biased region" description="Low complexity" evidence="1">
    <location>
        <begin position="347"/>
        <end position="366"/>
    </location>
</feature>
<sequence length="377" mass="41087">MLPDPSSPQIASDDPAPTRRLVLVAGAGRSGTSTVAGILQRLGLVVPAPEVVSDETNPKGFSESQWVVDFHDDLLMHANVQVSDARPDAWTRTSAFAERPGATRLLTGWLEEQFSQADQVLIKDPRLSWFLPLWTTIARRVGAEPSFITMLRPPAEIVGSKRTYYNSFLQDAHGVAAWLNMLLNTERATRGSARSFVRYHDLLGDWEPTITRIGADLTLPRLEHLTPADREVVDGFVDPALRRVSLTWDDLDLPDRLATMARGAWEALDALPDVGEDAGAVTARLDEIHEQYAAYYLESEGVSRSSVIAVRQAAERARKQEPAPVPAPTGIRGFAVSAARRVPPSVRRLVPAPARARVRARLTPGGAPSGTGPGPRP</sequence>
<dbReference type="EMBL" id="BAAAQR010000008">
    <property type="protein sequence ID" value="GAA2148644.1"/>
    <property type="molecule type" value="Genomic_DNA"/>
</dbReference>
<dbReference type="SUPFAM" id="SSF52540">
    <property type="entry name" value="P-loop containing nucleoside triphosphate hydrolases"/>
    <property type="match status" value="1"/>
</dbReference>
<feature type="compositionally biased region" description="Gly residues" evidence="1">
    <location>
        <begin position="367"/>
        <end position="377"/>
    </location>
</feature>
<reference evidence="3" key="1">
    <citation type="journal article" date="2019" name="Int. J. Syst. Evol. Microbiol.">
        <title>The Global Catalogue of Microorganisms (GCM) 10K type strain sequencing project: providing services to taxonomists for standard genome sequencing and annotation.</title>
        <authorList>
            <consortium name="The Broad Institute Genomics Platform"/>
            <consortium name="The Broad Institute Genome Sequencing Center for Infectious Disease"/>
            <person name="Wu L."/>
            <person name="Ma J."/>
        </authorList>
    </citation>
    <scope>NUCLEOTIDE SEQUENCE [LARGE SCALE GENOMIC DNA]</scope>
    <source>
        <strain evidence="3">JCM 16022</strain>
    </source>
</reference>
<protein>
    <recommendedName>
        <fullName evidence="4">Sulfotransferase family protein</fullName>
    </recommendedName>
</protein>
<comment type="caution">
    <text evidence="2">The sequence shown here is derived from an EMBL/GenBank/DDBJ whole genome shotgun (WGS) entry which is preliminary data.</text>
</comment>
<keyword evidence="3" id="KW-1185">Reference proteome</keyword>
<dbReference type="Gene3D" id="3.40.50.300">
    <property type="entry name" value="P-loop containing nucleotide triphosphate hydrolases"/>
    <property type="match status" value="1"/>
</dbReference>
<feature type="region of interest" description="Disordered" evidence="1">
    <location>
        <begin position="347"/>
        <end position="377"/>
    </location>
</feature>
<dbReference type="InterPro" id="IPR027417">
    <property type="entry name" value="P-loop_NTPase"/>
</dbReference>
<accession>A0ABP5LJU6</accession>
<proteinExistence type="predicted"/>
<gene>
    <name evidence="2" type="ORF">GCM10009844_27260</name>
</gene>
<evidence type="ECO:0000256" key="1">
    <source>
        <dbReference type="SAM" id="MobiDB-lite"/>
    </source>
</evidence>
<evidence type="ECO:0000313" key="3">
    <source>
        <dbReference type="Proteomes" id="UP001501771"/>
    </source>
</evidence>
<evidence type="ECO:0000313" key="2">
    <source>
        <dbReference type="EMBL" id="GAA2148644.1"/>
    </source>
</evidence>